<dbReference type="GO" id="GO:0005524">
    <property type="term" value="F:ATP binding"/>
    <property type="evidence" value="ECO:0007669"/>
    <property type="project" value="InterPro"/>
</dbReference>
<dbReference type="Proteomes" id="UP000255036">
    <property type="component" value="Unassembled WGS sequence"/>
</dbReference>
<dbReference type="GO" id="GO:0016301">
    <property type="term" value="F:kinase activity"/>
    <property type="evidence" value="ECO:0007669"/>
    <property type="project" value="UniProtKB-KW"/>
</dbReference>
<feature type="domain" description="Pyruvate phosphate dikinase AMP/ATP-binding" evidence="1">
    <location>
        <begin position="284"/>
        <end position="664"/>
    </location>
</feature>
<dbReference type="RefSeq" id="WP_115480972.1">
    <property type="nucleotide sequence ID" value="NZ_QRCT01000012.1"/>
</dbReference>
<evidence type="ECO:0000313" key="2">
    <source>
        <dbReference type="EMBL" id="RDU24740.1"/>
    </source>
</evidence>
<dbReference type="Pfam" id="PF01326">
    <property type="entry name" value="PPDK_N"/>
    <property type="match status" value="1"/>
</dbReference>
<dbReference type="InterPro" id="IPR002192">
    <property type="entry name" value="PPDK_AMP/ATP-bd"/>
</dbReference>
<gene>
    <name evidence="2" type="ORF">DWV06_04530</name>
</gene>
<dbReference type="AlphaFoldDB" id="A0A371AZ33"/>
<sequence>MIKISTGLTGFDKTIDMLRLGDNVVWQVDSIKDYKKIVAPYITQAKNEGRHLIYIRFGNHEPVIDELEQVSLYHIDAFLGFESFATEIHNIITAEGLEAFYVFDCLTDLLRFWYSDLMIGNFFKVTCPYLYTLDTIAYFAVIRNTHTFETIARIRETTQLLLDLYNIEGDLYIHPLKVWQRYSPTMFFPHLIQDNGTVCITASAKAAELFSSFDWNNERLDYWDVTINKAKEALNLDEETQQKMKELLISILIGKDSRMFELCNQYFKLKDILKIASREIGTGYIGGKSVGMLLSRRIITSEEEYKAYFKPYMESHDSFYIGSDVFYTYIVQNDWWELRTRQKTEEGYFSLAQELHDKLLEGTFSESIEDEFIHMLEYFGQSPIIVRSSSLLEDNFGNAFAGKYESVFCVNQGTPSKRLQEFEQAIRHVYASTMNVDALNYRINRGLAEKDEQMAILVQRVSGDYYGKYFFPHIAGVGNSSNLYVWDKNMDMDAGMLRLVFGLGTRAVDRVIGDYVRIVALDEPTRLPLMASEDEKKFSQHKADVLNLETNTLTTIDLDDILTNDIAVPKTLFASQDFEEASRLRALGYYDRPVPYTLNFKKLLSQTQFPVIMKKLLQLLSEKYDYPVDIEFTGNFTSENNFKFNLIQCRPLQTKGLGKTVEIPKLHNPNDCFFYSKGNFMGGNVRLSIDYVVFIDVKEYLSCTEKEKYSIARQIGIINQALKNTSSLLIGPGRWGTTTPSLGVPVHFTELSNMSVICEVAYGSEGFMPELSYGSHFFQDLVETGIFYIALFKDQETVNFNPEYILNRENLYPSLCPEANFENVIKVIQTESLQVYSDIIKQEVLCCFNKSKNK</sequence>
<proteinExistence type="predicted"/>
<dbReference type="OrthoDB" id="9812167at2"/>
<accession>A0A371AZ33</accession>
<keyword evidence="3" id="KW-1185">Reference proteome</keyword>
<evidence type="ECO:0000259" key="1">
    <source>
        <dbReference type="Pfam" id="PF01326"/>
    </source>
</evidence>
<keyword evidence="2" id="KW-0418">Kinase</keyword>
<organism evidence="2 3">
    <name type="scientific">Anaerosacchariphilus polymeriproducens</name>
    <dbReference type="NCBI Taxonomy" id="1812858"/>
    <lineage>
        <taxon>Bacteria</taxon>
        <taxon>Bacillati</taxon>
        <taxon>Bacillota</taxon>
        <taxon>Clostridia</taxon>
        <taxon>Lachnospirales</taxon>
        <taxon>Lachnospiraceae</taxon>
        <taxon>Anaerosacchariphilus</taxon>
    </lineage>
</organism>
<dbReference type="SUPFAM" id="SSF56059">
    <property type="entry name" value="Glutathione synthetase ATP-binding domain-like"/>
    <property type="match status" value="1"/>
</dbReference>
<comment type="caution">
    <text evidence="2">The sequence shown here is derived from an EMBL/GenBank/DDBJ whole genome shotgun (WGS) entry which is preliminary data.</text>
</comment>
<protein>
    <submittedName>
        <fullName evidence="2">Pyruvate kinase</fullName>
    </submittedName>
</protein>
<name>A0A371AZ33_9FIRM</name>
<evidence type="ECO:0000313" key="3">
    <source>
        <dbReference type="Proteomes" id="UP000255036"/>
    </source>
</evidence>
<dbReference type="InterPro" id="IPR013815">
    <property type="entry name" value="ATP_grasp_subdomain_1"/>
</dbReference>
<keyword evidence="2" id="KW-0670">Pyruvate</keyword>
<dbReference type="EMBL" id="QRCT01000012">
    <property type="protein sequence ID" value="RDU24740.1"/>
    <property type="molecule type" value="Genomic_DNA"/>
</dbReference>
<dbReference type="Gene3D" id="3.30.1490.20">
    <property type="entry name" value="ATP-grasp fold, A domain"/>
    <property type="match status" value="1"/>
</dbReference>
<keyword evidence="2" id="KW-0808">Transferase</keyword>
<reference evidence="2 3" key="1">
    <citation type="submission" date="2018-07" db="EMBL/GenBank/DDBJ databases">
        <title>Anaerosacharophilus polymeroproducens gen. nov. sp. nov., an anaerobic bacterium isolated from salt field.</title>
        <authorList>
            <person name="Kim W."/>
            <person name="Yang S.-H."/>
            <person name="Oh J."/>
            <person name="Lee J.-H."/>
            <person name="Kwon K.K."/>
        </authorList>
    </citation>
    <scope>NUCLEOTIDE SEQUENCE [LARGE SCALE GENOMIC DNA]</scope>
    <source>
        <strain evidence="2 3">MCWD5</strain>
    </source>
</reference>